<sequence>MISQQEQEEDQNQFGEEHDEEVVSEQDSIESMEDEEKVKSRKIKKERVSKESDDDEDENSQVPKKSLAVNDTEESRVSNENRRQTRRSKYAEMQNEDIEMRSSSSNSTVKKGSQSKKHKKKKDKKKKKKKDKKKKDKKKKKKKKKRGNSSSSDSSNSSEDSDEDWKFDDKGVDYGSPERISDGSSVWDGRSQELYDSDNPEYPLNLYHIESKPRILEIEDFNQEGDPVRLLLDQNIRMLRSMVELNH</sequence>
<keyword evidence="3" id="KW-1185">Reference proteome</keyword>
<gene>
    <name evidence="2" type="primary">Contig8907.g9520</name>
    <name evidence="2" type="ORF">STYLEM_5232</name>
</gene>
<evidence type="ECO:0000313" key="3">
    <source>
        <dbReference type="Proteomes" id="UP000039865"/>
    </source>
</evidence>
<name>A0A078A330_STYLE</name>
<proteinExistence type="predicted"/>
<accession>A0A078A330</accession>
<feature type="region of interest" description="Disordered" evidence="1">
    <location>
        <begin position="1"/>
        <end position="202"/>
    </location>
</feature>
<feature type="compositionally biased region" description="Low complexity" evidence="1">
    <location>
        <begin position="102"/>
        <end position="112"/>
    </location>
</feature>
<feature type="compositionally biased region" description="Acidic residues" evidence="1">
    <location>
        <begin position="1"/>
        <end position="35"/>
    </location>
</feature>
<feature type="compositionally biased region" description="Basic and acidic residues" evidence="1">
    <location>
        <begin position="73"/>
        <end position="83"/>
    </location>
</feature>
<evidence type="ECO:0000256" key="1">
    <source>
        <dbReference type="SAM" id="MobiDB-lite"/>
    </source>
</evidence>
<feature type="compositionally biased region" description="Basic residues" evidence="1">
    <location>
        <begin position="113"/>
        <end position="147"/>
    </location>
</feature>
<evidence type="ECO:0000313" key="2">
    <source>
        <dbReference type="EMBL" id="CDW76232.1"/>
    </source>
</evidence>
<dbReference type="Proteomes" id="UP000039865">
    <property type="component" value="Unassembled WGS sequence"/>
</dbReference>
<dbReference type="EMBL" id="CCKQ01005078">
    <property type="protein sequence ID" value="CDW76232.1"/>
    <property type="molecule type" value="Genomic_DNA"/>
</dbReference>
<dbReference type="InParanoid" id="A0A078A330"/>
<organism evidence="2 3">
    <name type="scientific">Stylonychia lemnae</name>
    <name type="common">Ciliate</name>
    <dbReference type="NCBI Taxonomy" id="5949"/>
    <lineage>
        <taxon>Eukaryota</taxon>
        <taxon>Sar</taxon>
        <taxon>Alveolata</taxon>
        <taxon>Ciliophora</taxon>
        <taxon>Intramacronucleata</taxon>
        <taxon>Spirotrichea</taxon>
        <taxon>Stichotrichia</taxon>
        <taxon>Sporadotrichida</taxon>
        <taxon>Oxytrichidae</taxon>
        <taxon>Stylonychinae</taxon>
        <taxon>Stylonychia</taxon>
    </lineage>
</organism>
<dbReference type="AlphaFoldDB" id="A0A078A330"/>
<protein>
    <submittedName>
        <fullName evidence="2">Uncharacterized protein</fullName>
    </submittedName>
</protein>
<reference evidence="2 3" key="1">
    <citation type="submission" date="2014-06" db="EMBL/GenBank/DDBJ databases">
        <authorList>
            <person name="Swart Estienne"/>
        </authorList>
    </citation>
    <scope>NUCLEOTIDE SEQUENCE [LARGE SCALE GENOMIC DNA]</scope>
    <source>
        <strain evidence="2 3">130c</strain>
    </source>
</reference>
<feature type="compositionally biased region" description="Low complexity" evidence="1">
    <location>
        <begin position="148"/>
        <end position="158"/>
    </location>
</feature>